<evidence type="ECO:0000313" key="2">
    <source>
        <dbReference type="Proteomes" id="UP000249467"/>
    </source>
</evidence>
<dbReference type="Gene3D" id="3.30.160.250">
    <property type="match status" value="1"/>
</dbReference>
<dbReference type="EMBL" id="QBML01000054">
    <property type="protein sequence ID" value="PZO35626.1"/>
    <property type="molecule type" value="Genomic_DNA"/>
</dbReference>
<protein>
    <submittedName>
        <fullName evidence="1">2-oxoisovalerate dehydrogenase</fullName>
    </submittedName>
</protein>
<organism evidence="1 2">
    <name type="scientific">Pseudanabaena frigida</name>
    <dbReference type="NCBI Taxonomy" id="945775"/>
    <lineage>
        <taxon>Bacteria</taxon>
        <taxon>Bacillati</taxon>
        <taxon>Cyanobacteriota</taxon>
        <taxon>Cyanophyceae</taxon>
        <taxon>Pseudanabaenales</taxon>
        <taxon>Pseudanabaenaceae</taxon>
        <taxon>Pseudanabaena</taxon>
    </lineage>
</organism>
<reference evidence="1 2" key="2">
    <citation type="submission" date="2018-06" db="EMBL/GenBank/DDBJ databases">
        <title>Metagenomic assembly of (sub)arctic Cyanobacteria and their associated microbiome from non-axenic cultures.</title>
        <authorList>
            <person name="Baurain D."/>
        </authorList>
    </citation>
    <scope>NUCLEOTIDE SEQUENCE [LARGE SCALE GENOMIC DNA]</scope>
    <source>
        <strain evidence="1">ULC066bin1</strain>
    </source>
</reference>
<comment type="caution">
    <text evidence="1">The sequence shown here is derived from an EMBL/GenBank/DDBJ whole genome shotgun (WGS) entry which is preliminary data.</text>
</comment>
<reference evidence="1 2" key="1">
    <citation type="submission" date="2018-04" db="EMBL/GenBank/DDBJ databases">
        <authorList>
            <person name="Go L.Y."/>
            <person name="Mitchell J.A."/>
        </authorList>
    </citation>
    <scope>NUCLEOTIDE SEQUENCE [LARGE SCALE GENOMIC DNA]</scope>
    <source>
        <strain evidence="1">ULC066bin1</strain>
    </source>
</reference>
<dbReference type="SUPFAM" id="SSF143100">
    <property type="entry name" value="TTHA1013/TTHA0281-like"/>
    <property type="match status" value="1"/>
</dbReference>
<evidence type="ECO:0000313" key="1">
    <source>
        <dbReference type="EMBL" id="PZO35626.1"/>
    </source>
</evidence>
<dbReference type="InterPro" id="IPR035069">
    <property type="entry name" value="TTHA1013/TTHA0281-like"/>
</dbReference>
<sequence>MNEIMFIIEDAGGYIARALGASIFTEADSLDELYEMIRDAVRCHFDEAVLPRIIRLHFICEEVIAV</sequence>
<proteinExistence type="predicted"/>
<accession>A0A2W4VTE6</accession>
<gene>
    <name evidence="1" type="ORF">DCF19_23540</name>
</gene>
<dbReference type="AlphaFoldDB" id="A0A2W4VTE6"/>
<dbReference type="Proteomes" id="UP000249467">
    <property type="component" value="Unassembled WGS sequence"/>
</dbReference>
<name>A0A2W4VTE6_9CYAN</name>